<dbReference type="Pfam" id="PF00501">
    <property type="entry name" value="AMP-binding"/>
    <property type="match status" value="2"/>
</dbReference>
<feature type="domain" description="Carrier" evidence="6">
    <location>
        <begin position="1584"/>
        <end position="1659"/>
    </location>
</feature>
<dbReference type="InterPro" id="IPR000873">
    <property type="entry name" value="AMP-dep_synth/lig_dom"/>
</dbReference>
<dbReference type="Gene3D" id="3.40.50.1820">
    <property type="entry name" value="alpha/beta hydrolase"/>
    <property type="match status" value="1"/>
</dbReference>
<dbReference type="InterPro" id="IPR001242">
    <property type="entry name" value="Condensation_dom"/>
</dbReference>
<keyword evidence="8" id="KW-1185">Reference proteome</keyword>
<evidence type="ECO:0000256" key="1">
    <source>
        <dbReference type="ARBA" id="ARBA00001957"/>
    </source>
</evidence>
<evidence type="ECO:0000256" key="5">
    <source>
        <dbReference type="SAM" id="MobiDB-lite"/>
    </source>
</evidence>
<dbReference type="InterPro" id="IPR045851">
    <property type="entry name" value="AMP-bd_C_sf"/>
</dbReference>
<dbReference type="Gene3D" id="3.30.559.30">
    <property type="entry name" value="Nonribosomal peptide synthetase, condensation domain"/>
    <property type="match status" value="1"/>
</dbReference>
<dbReference type="Gene3D" id="1.10.1200.10">
    <property type="entry name" value="ACP-like"/>
    <property type="match status" value="1"/>
</dbReference>
<dbReference type="FunFam" id="2.30.38.10:FF:000001">
    <property type="entry name" value="Non-ribosomal peptide synthetase PvdI"/>
    <property type="match status" value="1"/>
</dbReference>
<dbReference type="InterPro" id="IPR025110">
    <property type="entry name" value="AMP-bd_C"/>
</dbReference>
<dbReference type="Pfam" id="PF00668">
    <property type="entry name" value="Condensation"/>
    <property type="match status" value="1"/>
</dbReference>
<dbReference type="SUPFAM" id="SSF52777">
    <property type="entry name" value="CoA-dependent acyltransferases"/>
    <property type="match status" value="2"/>
</dbReference>
<protein>
    <submittedName>
        <fullName evidence="7">Non-ribosomal peptide synthetase</fullName>
    </submittedName>
</protein>
<dbReference type="InterPro" id="IPR023213">
    <property type="entry name" value="CAT-like_dom_sf"/>
</dbReference>
<dbReference type="InterPro" id="IPR009081">
    <property type="entry name" value="PP-bd_ACP"/>
</dbReference>
<dbReference type="InterPro" id="IPR042099">
    <property type="entry name" value="ANL_N_sf"/>
</dbReference>
<dbReference type="STRING" id="326474.AWB65_05380"/>
<sequence length="1689" mass="184996">MSESEEFFTDTTVTAQFAQRAGRHPLARAVTCGAQTITYEDLDTQSDRWAQTLRLAGAGPEVRVGLLMYRSVEAIIAIVAIAKTGAVCVPLECAHPDDRHRATLREANCRILVTAAGIPALPGDWSVVDVEALRAAVDIEEAASAPIGREALPQNLLYVIHTSGSSGRPKGVQVTHANIVSLTMAARALEPFGVGDVWSQIHSLAFDLSVWEIWGCLLTGGELVIVATDIVRSPAQCLDVLRRSGVSVLSVTPTVLGEVLIHSIKALVTLQLRMLTVGGEHLPSHIALPIARDGLPIWNFYGPTECSVWATAGRLDPAQLPGAGQISIGLPLRNSEVHVLDEQFDALPFGIEGELYIGGDCVTRGYLNRPALTAERFIPDPFGKIPGSRLYRTGDRARRDNRGALHILGRVDQQIKLHGYRIEPAEIEAVLMHHVDLATAVVQLREDALGKYLAAFVVPEENRELDIAGLREHLRTRVPNYMVPRVIVPLPALPTTTNGKVDFDALTIPTFDRLGTTTPYFAPRTPEEASLAATWREILQVPSIGIADNFFELGGDSLKAIRVAARAATALCALTAADVLRHPTIAGLAEHARQVRAIPAPSVADSRPVDKTRSDPVGSKNVETHAGGGSFALTPLQKGLLFHAIANPEDSEYFQQVICEIHGELDADIFEASWNTLLGRHEALRAAFVWRDLDEPVQRFLPTVQIQLHRHDHLGLSSDIAERRRAALIEADRADGFNLEVAPLMRVHLIRESETRHWMVWSHHHLVLDGWSLPLALAEVFRGHARRLAGVHAPDEGPAASFSTYLHYLVTRDSRNDELFWRQELSGFSLPTPLPFARATGTKFAAHFRGTHSTVAAAVPDTTLHAIAAFCKAHRLTENILFCGAWALTLATYAGHYDVMFGLTTSGRSAPVPQVDEILGLLINTVPLRVRGEDDQLAFDWLAKLGSHVRDVIEREHASLIDIHQWSQIPGDMPLFHSNLVCESDFRERMQAVDGEYSRIGKMHILERTNFPLTLTVVSGAAMRFELGYRSDLVPDHAARRILCRFESVLSNVTRHGVRLRELVSPTNDELQVLRGWCGQIRPRRDRSSVLDLFRLQARKQPQACALRDKNRGLTFAELDRSSDAFARVLRARGVRAEVRVGLLIDKSVELVQALLGVLKAGGAYCILDPGQPAEHRAASIKAAAIGMLLTIQDLATDGPPIDEASGQAEVHDSQLAYIVFTSGSSGRPKPVGVSHASILSAYIAWREVFGLEGQCRNHLQMANPCFDVFTGDWVRALCSGGCLVLCERDVLLSPPDLLRLIDLHDIHIGEFVPAVLRSLVQDASERGVSCATPRFIVAGSDAWRNEEFESVRPVFPAARIMNSYGLSESTVDSTWYDGTFAKPDNGLTIGRRLSNTTVYVLDDSLQMRPIGATGELFIGGDGLARGYLMMPAMTAERFIPNPFEATPGARLYQTGDRVRFTADGDLEFLGRRDKQVKIRGHRIEPAEIELAMLSHRGVAAAVVQLREDSPDDPYLAAYVVAATGFAVDAAGLREHTRDRLPGYMVPQAFVVLDELPTTVNGKIDRSALPAPVFDRQTAPGDGMPRDELETVLASIWADVLDLVQVGIHDNFFDLGGHSLKATRVVSHVADLFGVEVSIRSVFEYPTVSGFAAELVAKHRHGDRLRKAAAVMLEVARLSDSDMQEGKSC</sequence>
<comment type="cofactor">
    <cofactor evidence="1">
        <name>pantetheine 4'-phosphate</name>
        <dbReference type="ChEBI" id="CHEBI:47942"/>
    </cofactor>
</comment>
<dbReference type="OrthoDB" id="6297021at2"/>
<keyword evidence="3" id="KW-0596">Phosphopantetheine</keyword>
<dbReference type="FunFam" id="3.30.300.30:FF:000010">
    <property type="entry name" value="Enterobactin synthetase component F"/>
    <property type="match status" value="1"/>
</dbReference>
<dbReference type="InterPro" id="IPR006162">
    <property type="entry name" value="Ppantetheine_attach_site"/>
</dbReference>
<dbReference type="Pfam" id="PF13193">
    <property type="entry name" value="AMP-binding_C"/>
    <property type="match status" value="2"/>
</dbReference>
<dbReference type="InterPro" id="IPR020845">
    <property type="entry name" value="AMP-binding_CS"/>
</dbReference>
<feature type="domain" description="Carrier" evidence="6">
    <location>
        <begin position="522"/>
        <end position="596"/>
    </location>
</feature>
<dbReference type="InterPro" id="IPR029058">
    <property type="entry name" value="AB_hydrolase_fold"/>
</dbReference>
<dbReference type="FunFam" id="1.10.1200.10:FF:000005">
    <property type="entry name" value="Nonribosomal peptide synthetase 1"/>
    <property type="match status" value="2"/>
</dbReference>
<dbReference type="Gene3D" id="3.30.559.10">
    <property type="entry name" value="Chloramphenicol acetyltransferase-like domain"/>
    <property type="match status" value="1"/>
</dbReference>
<feature type="region of interest" description="Disordered" evidence="5">
    <location>
        <begin position="599"/>
        <end position="623"/>
    </location>
</feature>
<reference evidence="7" key="1">
    <citation type="submission" date="2016-01" db="EMBL/GenBank/DDBJ databases">
        <authorList>
            <person name="Peeters C."/>
        </authorList>
    </citation>
    <scope>NUCLEOTIDE SEQUENCE [LARGE SCALE GENOMIC DNA]</scope>
    <source>
        <strain evidence="7">LMG 22934</strain>
    </source>
</reference>
<dbReference type="PROSITE" id="PS00012">
    <property type="entry name" value="PHOSPHOPANTETHEINE"/>
    <property type="match status" value="2"/>
</dbReference>
<dbReference type="PROSITE" id="PS50075">
    <property type="entry name" value="CARRIER"/>
    <property type="match status" value="2"/>
</dbReference>
<dbReference type="GO" id="GO:0043041">
    <property type="term" value="P:amino acid activation for nonribosomal peptide biosynthetic process"/>
    <property type="evidence" value="ECO:0007669"/>
    <property type="project" value="TreeGrafter"/>
</dbReference>
<proteinExistence type="inferred from homology"/>
<dbReference type="PROSITE" id="PS00455">
    <property type="entry name" value="AMP_BINDING"/>
    <property type="match status" value="2"/>
</dbReference>
<dbReference type="EMBL" id="FCNW02000043">
    <property type="protein sequence ID" value="SAL59842.1"/>
    <property type="molecule type" value="Genomic_DNA"/>
</dbReference>
<organism evidence="7 8">
    <name type="scientific">Caballeronia humi</name>
    <dbReference type="NCBI Taxonomy" id="326474"/>
    <lineage>
        <taxon>Bacteria</taxon>
        <taxon>Pseudomonadati</taxon>
        <taxon>Pseudomonadota</taxon>
        <taxon>Betaproteobacteria</taxon>
        <taxon>Burkholderiales</taxon>
        <taxon>Burkholderiaceae</taxon>
        <taxon>Caballeronia</taxon>
    </lineage>
</organism>
<dbReference type="Pfam" id="PF00550">
    <property type="entry name" value="PP-binding"/>
    <property type="match status" value="2"/>
</dbReference>
<dbReference type="InterPro" id="IPR010071">
    <property type="entry name" value="AA_adenyl_dom"/>
</dbReference>
<dbReference type="Gene3D" id="3.30.300.30">
    <property type="match status" value="2"/>
</dbReference>
<name>A0A158IT53_9BURK</name>
<dbReference type="InterPro" id="IPR036736">
    <property type="entry name" value="ACP-like_sf"/>
</dbReference>
<dbReference type="SMART" id="SM00823">
    <property type="entry name" value="PKS_PP"/>
    <property type="match status" value="2"/>
</dbReference>
<comment type="caution">
    <text evidence="7">The sequence shown here is derived from an EMBL/GenBank/DDBJ whole genome shotgun (WGS) entry which is preliminary data.</text>
</comment>
<dbReference type="InterPro" id="IPR020806">
    <property type="entry name" value="PKS_PP-bd"/>
</dbReference>
<evidence type="ECO:0000256" key="3">
    <source>
        <dbReference type="ARBA" id="ARBA00022450"/>
    </source>
</evidence>
<dbReference type="SUPFAM" id="SSF56801">
    <property type="entry name" value="Acetyl-CoA synthetase-like"/>
    <property type="match status" value="2"/>
</dbReference>
<evidence type="ECO:0000259" key="6">
    <source>
        <dbReference type="PROSITE" id="PS50075"/>
    </source>
</evidence>
<dbReference type="GO" id="GO:0031177">
    <property type="term" value="F:phosphopantetheine binding"/>
    <property type="evidence" value="ECO:0007669"/>
    <property type="project" value="InterPro"/>
</dbReference>
<evidence type="ECO:0000256" key="4">
    <source>
        <dbReference type="ARBA" id="ARBA00022553"/>
    </source>
</evidence>
<evidence type="ECO:0000256" key="2">
    <source>
        <dbReference type="ARBA" id="ARBA00006432"/>
    </source>
</evidence>
<dbReference type="Proteomes" id="UP000054977">
    <property type="component" value="Unassembled WGS sequence"/>
</dbReference>
<dbReference type="NCBIfam" id="TIGR01733">
    <property type="entry name" value="AA-adenyl-dom"/>
    <property type="match status" value="2"/>
</dbReference>
<dbReference type="CDD" id="cd05930">
    <property type="entry name" value="A_NRPS"/>
    <property type="match status" value="2"/>
</dbReference>
<dbReference type="Gene3D" id="3.40.50.12780">
    <property type="entry name" value="N-terminal domain of ligase-like"/>
    <property type="match status" value="2"/>
</dbReference>
<dbReference type="SUPFAM" id="SSF47336">
    <property type="entry name" value="ACP-like"/>
    <property type="match status" value="2"/>
</dbReference>
<dbReference type="RefSeq" id="WP_087670051.1">
    <property type="nucleotide sequence ID" value="NZ_FCNW02000043.1"/>
</dbReference>
<dbReference type="PANTHER" id="PTHR45527:SF1">
    <property type="entry name" value="FATTY ACID SYNTHASE"/>
    <property type="match status" value="1"/>
</dbReference>
<evidence type="ECO:0000313" key="7">
    <source>
        <dbReference type="EMBL" id="SAL59842.1"/>
    </source>
</evidence>
<dbReference type="GO" id="GO:0003824">
    <property type="term" value="F:catalytic activity"/>
    <property type="evidence" value="ECO:0007669"/>
    <property type="project" value="InterPro"/>
</dbReference>
<gene>
    <name evidence="7" type="ORF">AWB65_05380</name>
</gene>
<evidence type="ECO:0000313" key="8">
    <source>
        <dbReference type="Proteomes" id="UP000054977"/>
    </source>
</evidence>
<comment type="similarity">
    <text evidence="2">Belongs to the ATP-dependent AMP-binding enzyme family.</text>
</comment>
<dbReference type="GO" id="GO:0005737">
    <property type="term" value="C:cytoplasm"/>
    <property type="evidence" value="ECO:0007669"/>
    <property type="project" value="TreeGrafter"/>
</dbReference>
<dbReference type="GO" id="GO:0044550">
    <property type="term" value="P:secondary metabolite biosynthetic process"/>
    <property type="evidence" value="ECO:0007669"/>
    <property type="project" value="TreeGrafter"/>
</dbReference>
<dbReference type="PANTHER" id="PTHR45527">
    <property type="entry name" value="NONRIBOSOMAL PEPTIDE SYNTHETASE"/>
    <property type="match status" value="1"/>
</dbReference>
<keyword evidence="4" id="KW-0597">Phosphoprotein</keyword>
<accession>A0A158IT53</accession>